<evidence type="ECO:0000313" key="2">
    <source>
        <dbReference type="EMBL" id="MFC5026157.1"/>
    </source>
</evidence>
<keyword evidence="1" id="KW-0472">Membrane</keyword>
<keyword evidence="1" id="KW-1133">Transmembrane helix</keyword>
<name>A0ABV9XM55_9ACTN</name>
<proteinExistence type="predicted"/>
<evidence type="ECO:0000256" key="1">
    <source>
        <dbReference type="SAM" id="Phobius"/>
    </source>
</evidence>
<dbReference type="Proteomes" id="UP001595829">
    <property type="component" value="Unassembled WGS sequence"/>
</dbReference>
<dbReference type="EMBL" id="JBHSJD010000024">
    <property type="protein sequence ID" value="MFC5026157.1"/>
    <property type="molecule type" value="Genomic_DNA"/>
</dbReference>
<keyword evidence="3" id="KW-1185">Reference proteome</keyword>
<feature type="transmembrane region" description="Helical" evidence="1">
    <location>
        <begin position="50"/>
        <end position="69"/>
    </location>
</feature>
<gene>
    <name evidence="2" type="ORF">ACFPM3_28905</name>
</gene>
<evidence type="ECO:0000313" key="3">
    <source>
        <dbReference type="Proteomes" id="UP001595829"/>
    </source>
</evidence>
<reference evidence="3" key="1">
    <citation type="journal article" date="2019" name="Int. J. Syst. Evol. Microbiol.">
        <title>The Global Catalogue of Microorganisms (GCM) 10K type strain sequencing project: providing services to taxonomists for standard genome sequencing and annotation.</title>
        <authorList>
            <consortium name="The Broad Institute Genomics Platform"/>
            <consortium name="The Broad Institute Genome Sequencing Center for Infectious Disease"/>
            <person name="Wu L."/>
            <person name="Ma J."/>
        </authorList>
    </citation>
    <scope>NUCLEOTIDE SEQUENCE [LARGE SCALE GENOMIC DNA]</scope>
    <source>
        <strain evidence="3">CGMCC 4.1648</strain>
    </source>
</reference>
<organism evidence="2 3">
    <name type="scientific">Streptomyces coeruleoprunus</name>
    <dbReference type="NCBI Taxonomy" id="285563"/>
    <lineage>
        <taxon>Bacteria</taxon>
        <taxon>Bacillati</taxon>
        <taxon>Actinomycetota</taxon>
        <taxon>Actinomycetes</taxon>
        <taxon>Kitasatosporales</taxon>
        <taxon>Streptomycetaceae</taxon>
        <taxon>Streptomyces</taxon>
    </lineage>
</organism>
<sequence length="87" mass="9328">MTGGNGRDLKEQDVRRLLGAGARPAVPPDLLARALAHGARVRRLERVRGTVLWLLITAAVVAFAVWAAVVQPWAAPPMGTTPPLEAW</sequence>
<keyword evidence="1" id="KW-0812">Transmembrane</keyword>
<comment type="caution">
    <text evidence="2">The sequence shown here is derived from an EMBL/GenBank/DDBJ whole genome shotgun (WGS) entry which is preliminary data.</text>
</comment>
<protein>
    <submittedName>
        <fullName evidence="2">Uncharacterized protein</fullName>
    </submittedName>
</protein>
<dbReference type="RefSeq" id="WP_345689704.1">
    <property type="nucleotide sequence ID" value="NZ_BAABIT010000001.1"/>
</dbReference>
<accession>A0ABV9XM55</accession>